<name>A0A158JC46_9BURK</name>
<gene>
    <name evidence="1" type="ORF">AWB65_06342</name>
</gene>
<evidence type="ECO:0008006" key="3">
    <source>
        <dbReference type="Google" id="ProtNLM"/>
    </source>
</evidence>
<dbReference type="STRING" id="326474.AWB65_06342"/>
<accession>A0A158JC46</accession>
<comment type="caution">
    <text evidence="1">The sequence shown here is derived from an EMBL/GenBank/DDBJ whole genome shotgun (WGS) entry which is preliminary data.</text>
</comment>
<evidence type="ECO:0000313" key="2">
    <source>
        <dbReference type="Proteomes" id="UP000054977"/>
    </source>
</evidence>
<dbReference type="Proteomes" id="UP000054977">
    <property type="component" value="Unassembled WGS sequence"/>
</dbReference>
<protein>
    <recommendedName>
        <fullName evidence="3">Pentapeptide repeat-containing protein</fullName>
    </recommendedName>
</protein>
<reference evidence="1" key="1">
    <citation type="submission" date="2016-01" db="EMBL/GenBank/DDBJ databases">
        <authorList>
            <person name="Peeters C."/>
        </authorList>
    </citation>
    <scope>NUCLEOTIDE SEQUENCE [LARGE SCALE GENOMIC DNA]</scope>
    <source>
        <strain evidence="1">LMG 22934</strain>
    </source>
</reference>
<sequence length="86" mass="9413">MDEGRANSLSVLGWLSFDGARFVASELWQIDLGSRSSRASDRWGAGMRMVGSAEECRCGVHLRQCDLTGVILTVIDAMWSNSMLTS</sequence>
<proteinExistence type="predicted"/>
<keyword evidence="2" id="KW-1185">Reference proteome</keyword>
<organism evidence="1 2">
    <name type="scientific">Caballeronia humi</name>
    <dbReference type="NCBI Taxonomy" id="326474"/>
    <lineage>
        <taxon>Bacteria</taxon>
        <taxon>Pseudomonadati</taxon>
        <taxon>Pseudomonadota</taxon>
        <taxon>Betaproteobacteria</taxon>
        <taxon>Burkholderiales</taxon>
        <taxon>Burkholderiaceae</taxon>
        <taxon>Caballeronia</taxon>
    </lineage>
</organism>
<dbReference type="EMBL" id="FCNW02000076">
    <property type="protein sequence ID" value="SAL66424.1"/>
    <property type="molecule type" value="Genomic_DNA"/>
</dbReference>
<dbReference type="AlphaFoldDB" id="A0A158JC46"/>
<evidence type="ECO:0000313" key="1">
    <source>
        <dbReference type="EMBL" id="SAL66424.1"/>
    </source>
</evidence>